<dbReference type="Pfam" id="PF18291">
    <property type="entry name" value="HU-HIG"/>
    <property type="match status" value="1"/>
</dbReference>
<dbReference type="InterPro" id="IPR005902">
    <property type="entry name" value="HU_DNA-bd_put"/>
</dbReference>
<dbReference type="Gene3D" id="4.10.520.10">
    <property type="entry name" value="IHF-like DNA-binding proteins"/>
    <property type="match status" value="1"/>
</dbReference>
<organism evidence="3 4">
    <name type="scientific">Ornithobacterium rhinotracheale (strain ATCC 51463 / DSM 15997 / CCUG 23171 / CIP 104009 / LMG 9086)</name>
    <dbReference type="NCBI Taxonomy" id="867902"/>
    <lineage>
        <taxon>Bacteria</taxon>
        <taxon>Pseudomonadati</taxon>
        <taxon>Bacteroidota</taxon>
        <taxon>Flavobacteriia</taxon>
        <taxon>Flavobacteriales</taxon>
        <taxon>Weeksellaceae</taxon>
        <taxon>Ornithobacterium</taxon>
    </lineage>
</organism>
<dbReference type="GeneID" id="71568990"/>
<dbReference type="STRING" id="867902.Ornrh_0684"/>
<sequence length="131" mass="14266">MSIKYNVIQRRNPSKPGEPQKYYAVVASDGEMDIDQLVKQIEKFSALSEADIRGVIIALENVIQDALAAGKIVRLDKLGSLYATLSSGAADTEKDFHSGLIKKVGVNYRPGKRILDSMKAAGFEKVAKPKA</sequence>
<dbReference type="InterPro" id="IPR041607">
    <property type="entry name" value="HU-HIG"/>
</dbReference>
<reference evidence="3 4" key="1">
    <citation type="submission" date="2012-06" db="EMBL/GenBank/DDBJ databases">
        <title>The complete genome of Ornithobacterium rhinotracheale DSM 15997.</title>
        <authorList>
            <consortium name="US DOE Joint Genome Institute (JGI-PGF)"/>
            <person name="Lucas S."/>
            <person name="Copeland A."/>
            <person name="Lapidus A."/>
            <person name="Goodwin L."/>
            <person name="Pitluck S."/>
            <person name="Peters L."/>
            <person name="Mikhailova N."/>
            <person name="Teshima H."/>
            <person name="Kyrpides N."/>
            <person name="Mavromatis K."/>
            <person name="Pagani I."/>
            <person name="Ivanova N."/>
            <person name="Ovchinnikova G."/>
            <person name="Zeytun A."/>
            <person name="Detter J.C."/>
            <person name="Han C."/>
            <person name="Land M."/>
            <person name="Hauser L."/>
            <person name="Markowitz V."/>
            <person name="Cheng J.-F."/>
            <person name="Hugenholtz P."/>
            <person name="Woyke T."/>
            <person name="Wu D."/>
            <person name="Lang E."/>
            <person name="Kopitz M."/>
            <person name="Brambilla E."/>
            <person name="Klenk H.-P."/>
            <person name="Eisen J.A."/>
        </authorList>
    </citation>
    <scope>NUCLEOTIDE SEQUENCE [LARGE SCALE GENOMIC DNA]</scope>
    <source>
        <strain evidence="4">ATCC 51463 / DSM 15997 / CCUG 23171 / LMG 9086</strain>
    </source>
</reference>
<evidence type="ECO:0000313" key="4">
    <source>
        <dbReference type="Proteomes" id="UP000006051"/>
    </source>
</evidence>
<dbReference type="EMBL" id="CP003283">
    <property type="protein sequence ID" value="AFL96882.1"/>
    <property type="molecule type" value="Genomic_DNA"/>
</dbReference>
<keyword evidence="4" id="KW-1185">Reference proteome</keyword>
<dbReference type="eggNOG" id="COG0776">
    <property type="taxonomic scope" value="Bacteria"/>
</dbReference>
<dbReference type="InterPro" id="IPR010992">
    <property type="entry name" value="IHF-like_DNA-bd_dom_sf"/>
</dbReference>
<dbReference type="GeneID" id="97257407"/>
<evidence type="ECO:0000259" key="2">
    <source>
        <dbReference type="Pfam" id="PF18291"/>
    </source>
</evidence>
<dbReference type="PATRIC" id="fig|867902.3.peg.667"/>
<protein>
    <submittedName>
        <fullName evidence="3">DNA-binding protein, histone-like, putative</fullName>
    </submittedName>
</protein>
<dbReference type="KEGG" id="orh:Ornrh_0684"/>
<dbReference type="NCBIfam" id="TIGR01201">
    <property type="entry name" value="HU_rel"/>
    <property type="match status" value="1"/>
</dbReference>
<dbReference type="AlphaFoldDB" id="I3ZYU8"/>
<name>I3ZYU8_ORNRL</name>
<evidence type="ECO:0000256" key="1">
    <source>
        <dbReference type="ARBA" id="ARBA00023125"/>
    </source>
</evidence>
<proteinExistence type="predicted"/>
<dbReference type="HOGENOM" id="CLU_112331_5_1_10"/>
<gene>
    <name evidence="3" type="ordered locus">Ornrh_0684</name>
</gene>
<dbReference type="RefSeq" id="WP_014790491.1">
    <property type="nucleotide sequence ID" value="NC_018016.1"/>
</dbReference>
<dbReference type="SUPFAM" id="SSF47729">
    <property type="entry name" value="IHF-like DNA-binding proteins"/>
    <property type="match status" value="1"/>
</dbReference>
<keyword evidence="1 3" id="KW-0238">DNA-binding</keyword>
<dbReference type="Proteomes" id="UP000006051">
    <property type="component" value="Chromosome"/>
</dbReference>
<evidence type="ECO:0000313" key="3">
    <source>
        <dbReference type="EMBL" id="AFL96882.1"/>
    </source>
</evidence>
<dbReference type="GO" id="GO:0003677">
    <property type="term" value="F:DNA binding"/>
    <property type="evidence" value="ECO:0007669"/>
    <property type="project" value="UniProtKB-KW"/>
</dbReference>
<feature type="domain" description="HU" evidence="2">
    <location>
        <begin position="1"/>
        <end position="125"/>
    </location>
</feature>
<accession>I3ZYU8</accession>